<evidence type="ECO:0000313" key="4">
    <source>
        <dbReference type="EMBL" id="MFI2473212.1"/>
    </source>
</evidence>
<keyword evidence="1 2" id="KW-0238">DNA-binding</keyword>
<feature type="domain" description="HTH tetR-type" evidence="3">
    <location>
        <begin position="14"/>
        <end position="74"/>
    </location>
</feature>
<dbReference type="RefSeq" id="WP_364826794.1">
    <property type="nucleotide sequence ID" value="NZ_JBFAYM010000022.1"/>
</dbReference>
<dbReference type="PANTHER" id="PTHR30055">
    <property type="entry name" value="HTH-TYPE TRANSCRIPTIONAL REGULATOR RUTR"/>
    <property type="match status" value="1"/>
</dbReference>
<evidence type="ECO:0000259" key="3">
    <source>
        <dbReference type="PROSITE" id="PS50977"/>
    </source>
</evidence>
<proteinExistence type="predicted"/>
<protein>
    <submittedName>
        <fullName evidence="4">TetR/AcrR family transcriptional regulator</fullName>
    </submittedName>
</protein>
<accession>A0ABW7WWH6</accession>
<evidence type="ECO:0000256" key="2">
    <source>
        <dbReference type="PROSITE-ProRule" id="PRU00335"/>
    </source>
</evidence>
<dbReference type="Gene3D" id="1.10.357.10">
    <property type="entry name" value="Tetracycline Repressor, domain 2"/>
    <property type="match status" value="1"/>
</dbReference>
<keyword evidence="5" id="KW-1185">Reference proteome</keyword>
<dbReference type="SUPFAM" id="SSF46689">
    <property type="entry name" value="Homeodomain-like"/>
    <property type="match status" value="1"/>
</dbReference>
<dbReference type="Pfam" id="PF00440">
    <property type="entry name" value="TetR_N"/>
    <property type="match status" value="1"/>
</dbReference>
<organism evidence="4 5">
    <name type="scientific">Nocardia xishanensis</name>
    <dbReference type="NCBI Taxonomy" id="238964"/>
    <lineage>
        <taxon>Bacteria</taxon>
        <taxon>Bacillati</taxon>
        <taxon>Actinomycetota</taxon>
        <taxon>Actinomycetes</taxon>
        <taxon>Mycobacteriales</taxon>
        <taxon>Nocardiaceae</taxon>
        <taxon>Nocardia</taxon>
    </lineage>
</organism>
<comment type="caution">
    <text evidence="4">The sequence shown here is derived from an EMBL/GenBank/DDBJ whole genome shotgun (WGS) entry which is preliminary data.</text>
</comment>
<feature type="DNA-binding region" description="H-T-H motif" evidence="2">
    <location>
        <begin position="37"/>
        <end position="56"/>
    </location>
</feature>
<dbReference type="PRINTS" id="PR00455">
    <property type="entry name" value="HTHTETR"/>
</dbReference>
<dbReference type="InterPro" id="IPR050109">
    <property type="entry name" value="HTH-type_TetR-like_transc_reg"/>
</dbReference>
<name>A0ABW7WWH6_9NOCA</name>
<dbReference type="InterPro" id="IPR001647">
    <property type="entry name" value="HTH_TetR"/>
</dbReference>
<sequence>MTGKSAGVRAAKTTANRAKMLAAARELFSTRGYTATTMKAIADEAGLAVQTLYFTFATKRAILSELLDVEIAGDTEPVATMDRPWFAAAVAAPPAEQIRLQVAAAARIYARVSPLLEVVRSAATTDSELAELWQTNIIQRHLVQLRLAEALAAKTPLRHGITAARAADIAFAVLAPETYRLLVHDRGWTGDEWQSWATDALTLQLLPSGSSREEAMGATRPKGARR</sequence>
<dbReference type="PROSITE" id="PS50977">
    <property type="entry name" value="HTH_TETR_2"/>
    <property type="match status" value="1"/>
</dbReference>
<dbReference type="PANTHER" id="PTHR30055:SF226">
    <property type="entry name" value="HTH-TYPE TRANSCRIPTIONAL REGULATOR PKSA"/>
    <property type="match status" value="1"/>
</dbReference>
<gene>
    <name evidence="4" type="ORF">ACH49W_07510</name>
</gene>
<dbReference type="EMBL" id="JBIRYO010000004">
    <property type="protein sequence ID" value="MFI2473212.1"/>
    <property type="molecule type" value="Genomic_DNA"/>
</dbReference>
<dbReference type="InterPro" id="IPR009057">
    <property type="entry name" value="Homeodomain-like_sf"/>
</dbReference>
<dbReference type="Proteomes" id="UP001611415">
    <property type="component" value="Unassembled WGS sequence"/>
</dbReference>
<reference evidence="4 5" key="1">
    <citation type="submission" date="2024-10" db="EMBL/GenBank/DDBJ databases">
        <title>The Natural Products Discovery Center: Release of the First 8490 Sequenced Strains for Exploring Actinobacteria Biosynthetic Diversity.</title>
        <authorList>
            <person name="Kalkreuter E."/>
            <person name="Kautsar S.A."/>
            <person name="Yang D."/>
            <person name="Bader C.D."/>
            <person name="Teijaro C.N."/>
            <person name="Fluegel L."/>
            <person name="Davis C.M."/>
            <person name="Simpson J.R."/>
            <person name="Lauterbach L."/>
            <person name="Steele A.D."/>
            <person name="Gui C."/>
            <person name="Meng S."/>
            <person name="Li G."/>
            <person name="Viehrig K."/>
            <person name="Ye F."/>
            <person name="Su P."/>
            <person name="Kiefer A.F."/>
            <person name="Nichols A."/>
            <person name="Cepeda A.J."/>
            <person name="Yan W."/>
            <person name="Fan B."/>
            <person name="Jiang Y."/>
            <person name="Adhikari A."/>
            <person name="Zheng C.-J."/>
            <person name="Schuster L."/>
            <person name="Cowan T.M."/>
            <person name="Smanski M.J."/>
            <person name="Chevrette M.G."/>
            <person name="De Carvalho L.P.S."/>
            <person name="Shen B."/>
        </authorList>
    </citation>
    <scope>NUCLEOTIDE SEQUENCE [LARGE SCALE GENOMIC DNA]</scope>
    <source>
        <strain evidence="4 5">NPDC019275</strain>
    </source>
</reference>
<evidence type="ECO:0000313" key="5">
    <source>
        <dbReference type="Proteomes" id="UP001611415"/>
    </source>
</evidence>
<evidence type="ECO:0000256" key="1">
    <source>
        <dbReference type="ARBA" id="ARBA00023125"/>
    </source>
</evidence>